<dbReference type="InterPro" id="IPR046468">
    <property type="entry name" value="Spt20-like_SEP"/>
</dbReference>
<dbReference type="GO" id="GO:0000124">
    <property type="term" value="C:SAGA complex"/>
    <property type="evidence" value="ECO:0007669"/>
    <property type="project" value="InterPro"/>
</dbReference>
<feature type="compositionally biased region" description="Low complexity" evidence="2">
    <location>
        <begin position="462"/>
        <end position="475"/>
    </location>
</feature>
<comment type="similarity">
    <text evidence="1">Belongs to the SPT20 family.</text>
</comment>
<dbReference type="InParanoid" id="A0A6P8H638"/>
<feature type="compositionally biased region" description="Pro residues" evidence="2">
    <location>
        <begin position="726"/>
        <end position="735"/>
    </location>
</feature>
<protein>
    <submittedName>
        <fullName evidence="5">Transcription factor SPT20 homolog isoform X1</fullName>
    </submittedName>
</protein>
<dbReference type="GO" id="GO:0003712">
    <property type="term" value="F:transcription coregulator activity"/>
    <property type="evidence" value="ECO:0007669"/>
    <property type="project" value="InterPro"/>
</dbReference>
<gene>
    <name evidence="5" type="primary">LOC116288303</name>
</gene>
<evidence type="ECO:0000259" key="3">
    <source>
        <dbReference type="Pfam" id="PF12090"/>
    </source>
</evidence>
<name>A0A6P8H638_ACTTE</name>
<feature type="compositionally biased region" description="Polar residues" evidence="2">
    <location>
        <begin position="855"/>
        <end position="875"/>
    </location>
</feature>
<evidence type="ECO:0000313" key="4">
    <source>
        <dbReference type="Proteomes" id="UP000515163"/>
    </source>
</evidence>
<accession>A0A6P8H638</accession>
<dbReference type="GeneID" id="116288303"/>
<feature type="compositionally biased region" description="Polar residues" evidence="2">
    <location>
        <begin position="712"/>
        <end position="724"/>
    </location>
</feature>
<dbReference type="GO" id="GO:0006357">
    <property type="term" value="P:regulation of transcription by RNA polymerase II"/>
    <property type="evidence" value="ECO:0007669"/>
    <property type="project" value="TreeGrafter"/>
</dbReference>
<reference evidence="5" key="1">
    <citation type="submission" date="2025-08" db="UniProtKB">
        <authorList>
            <consortium name="RefSeq"/>
        </authorList>
    </citation>
    <scope>IDENTIFICATION</scope>
    <source>
        <tissue evidence="5">Tentacle</tissue>
    </source>
</reference>
<feature type="domain" description="Spt20-like SEP" evidence="3">
    <location>
        <begin position="70"/>
        <end position="219"/>
    </location>
</feature>
<feature type="region of interest" description="Disordered" evidence="2">
    <location>
        <begin position="712"/>
        <end position="736"/>
    </location>
</feature>
<dbReference type="FunCoup" id="A0A6P8H638">
    <property type="interactions" value="602"/>
</dbReference>
<feature type="region of interest" description="Disordered" evidence="2">
    <location>
        <begin position="529"/>
        <end position="582"/>
    </location>
</feature>
<sequence>MLGLEADNHVQDVINLACKKALKRKRPSSGKWQSLEDRLLDCYIESCEGAPKDKRFCHGVNLLEKVVHQDNLSTLVVNLYPNHEGYSLMLKGKNGTESETVKLPYEESEFLDYLDAQELPPILIDLLEKSQVNVFYSGCVIVEVRDYRQTLSESNYESSYVLLKPTFQTLVCDVNALADSHWTQEDKLALEAHLLLATEGPLCLDPSPDVGLVTNQLQFNQKKFNCHALKSSLRNYGQAFLKRASVASTNPSPSNLKLIDFLGHYKKPQPPVNLRLAKTPQITDTWRQKPMHLAVPSRLDVDLYAKMIERPKLSSDNSPDTVQEITLEGEKTNNRNYYCKVTIQRRPTDLQYLGELYLEEDTSGNGASMQGGSGNRGKGTGKACQFFLGSKLSAQKYLQQFKDLYTEEGRKSVKICNFIPGQHTNQSTSHHNVIANQGPPQATQNALQIETSTSESSEHDTSGTTTNPTLPITTSINLPSQASVLPSSNLSSLQTYGQKLAAFQQQQQQQSHSSVVSLSQTVTGSSVAVGTKSTQSGGKKVTGSIAKSSINNPISTKTQHTTLPRRHSQQTDINSQQSPTTVTGGYTGVMGTYIQPVGSGGVNVTLPSGVTVAVASGTPIVSVNNSVASITPGNIQGQFIATGIKSTGQPIQPAPPTPMTLLQGTTTLQPQQGQLTQARQVTTTFTLPGNLVPISQIAPVGGVASMNAQLQAKTSSQTTATGQPTPILPNKPMSPPSGLANVAINARPILPQHPQGQQQRKISVGRTLVNRSTQNIQPLVPIGSQLPPGSQISQQQFQVRFPVQFSQQATQLQQAGQTQKKGSQQTIVQSQLAGQTIQVQSQPVATQAQLIQQVKQGSTNVQGTQSVGKTPSKSPAQRRRSQNK</sequence>
<evidence type="ECO:0000256" key="1">
    <source>
        <dbReference type="ARBA" id="ARBA00009112"/>
    </source>
</evidence>
<dbReference type="InterPro" id="IPR021950">
    <property type="entry name" value="Spt20"/>
</dbReference>
<feature type="compositionally biased region" description="Polar residues" evidence="2">
    <location>
        <begin position="570"/>
        <end position="579"/>
    </location>
</feature>
<proteinExistence type="inferred from homology"/>
<feature type="region of interest" description="Disordered" evidence="2">
    <location>
        <begin position="855"/>
        <end position="884"/>
    </location>
</feature>
<evidence type="ECO:0000313" key="5">
    <source>
        <dbReference type="RefSeq" id="XP_031550936.1"/>
    </source>
</evidence>
<evidence type="ECO:0000256" key="2">
    <source>
        <dbReference type="SAM" id="MobiDB-lite"/>
    </source>
</evidence>
<dbReference type="AlphaFoldDB" id="A0A6P8H638"/>
<dbReference type="RefSeq" id="XP_031550936.1">
    <property type="nucleotide sequence ID" value="XM_031695076.1"/>
</dbReference>
<dbReference type="PANTHER" id="PTHR13526">
    <property type="entry name" value="TRANSCRIPTION FACTOR SPT20 HOMOLOG"/>
    <property type="match status" value="1"/>
</dbReference>
<organism evidence="4 5">
    <name type="scientific">Actinia tenebrosa</name>
    <name type="common">Australian red waratah sea anemone</name>
    <dbReference type="NCBI Taxonomy" id="6105"/>
    <lineage>
        <taxon>Eukaryota</taxon>
        <taxon>Metazoa</taxon>
        <taxon>Cnidaria</taxon>
        <taxon>Anthozoa</taxon>
        <taxon>Hexacorallia</taxon>
        <taxon>Actiniaria</taxon>
        <taxon>Actiniidae</taxon>
        <taxon>Actinia</taxon>
    </lineage>
</organism>
<dbReference type="PANTHER" id="PTHR13526:SF8">
    <property type="entry name" value="TRANSCRIPTION FACTOR SPT20 HOMOLOG"/>
    <property type="match status" value="1"/>
</dbReference>
<feature type="compositionally biased region" description="Polar residues" evidence="2">
    <location>
        <begin position="545"/>
        <end position="562"/>
    </location>
</feature>
<dbReference type="Pfam" id="PF12090">
    <property type="entry name" value="Spt20_SEP"/>
    <property type="match status" value="1"/>
</dbReference>
<dbReference type="Proteomes" id="UP000515163">
    <property type="component" value="Unplaced"/>
</dbReference>
<dbReference type="OrthoDB" id="1932706at2759"/>
<keyword evidence="4" id="KW-1185">Reference proteome</keyword>
<dbReference type="KEGG" id="aten:116288303"/>
<feature type="compositionally biased region" description="Polar residues" evidence="2">
    <location>
        <begin position="434"/>
        <end position="449"/>
    </location>
</feature>
<feature type="region of interest" description="Disordered" evidence="2">
    <location>
        <begin position="434"/>
        <end position="475"/>
    </location>
</feature>